<feature type="region of interest" description="Disordered" evidence="1">
    <location>
        <begin position="262"/>
        <end position="287"/>
    </location>
</feature>
<accession>A0A9N8HXJ0</accession>
<dbReference type="EMBL" id="CAICTM010003123">
    <property type="protein sequence ID" value="CAB9530948.1"/>
    <property type="molecule type" value="Genomic_DNA"/>
</dbReference>
<reference evidence="2" key="1">
    <citation type="submission" date="2020-06" db="EMBL/GenBank/DDBJ databases">
        <authorList>
            <consortium name="Plant Systems Biology data submission"/>
        </authorList>
    </citation>
    <scope>NUCLEOTIDE SEQUENCE</scope>
    <source>
        <strain evidence="2">D6</strain>
    </source>
</reference>
<feature type="compositionally biased region" description="Basic residues" evidence="1">
    <location>
        <begin position="169"/>
        <end position="180"/>
    </location>
</feature>
<feature type="compositionally biased region" description="Polar residues" evidence="1">
    <location>
        <begin position="143"/>
        <end position="153"/>
    </location>
</feature>
<dbReference type="Proteomes" id="UP001153069">
    <property type="component" value="Unassembled WGS sequence"/>
</dbReference>
<comment type="caution">
    <text evidence="2">The sequence shown here is derived from an EMBL/GenBank/DDBJ whole genome shotgun (WGS) entry which is preliminary data.</text>
</comment>
<evidence type="ECO:0000313" key="2">
    <source>
        <dbReference type="EMBL" id="CAB9530948.1"/>
    </source>
</evidence>
<feature type="region of interest" description="Disordered" evidence="1">
    <location>
        <begin position="1"/>
        <end position="229"/>
    </location>
</feature>
<feature type="compositionally biased region" description="Polar residues" evidence="1">
    <location>
        <begin position="17"/>
        <end position="30"/>
    </location>
</feature>
<dbReference type="AlphaFoldDB" id="A0A9N8HXJ0"/>
<gene>
    <name evidence="2" type="ORF">SEMRO_3125_G344270.1</name>
</gene>
<feature type="compositionally biased region" description="Polar residues" evidence="1">
    <location>
        <begin position="202"/>
        <end position="222"/>
    </location>
</feature>
<proteinExistence type="predicted"/>
<name>A0A9N8HXJ0_9STRA</name>
<organism evidence="2 3">
    <name type="scientific">Seminavis robusta</name>
    <dbReference type="NCBI Taxonomy" id="568900"/>
    <lineage>
        <taxon>Eukaryota</taxon>
        <taxon>Sar</taxon>
        <taxon>Stramenopiles</taxon>
        <taxon>Ochrophyta</taxon>
        <taxon>Bacillariophyta</taxon>
        <taxon>Bacillariophyceae</taxon>
        <taxon>Bacillariophycidae</taxon>
        <taxon>Naviculales</taxon>
        <taxon>Naviculaceae</taxon>
        <taxon>Seminavis</taxon>
    </lineage>
</organism>
<evidence type="ECO:0000256" key="1">
    <source>
        <dbReference type="SAM" id="MobiDB-lite"/>
    </source>
</evidence>
<feature type="compositionally biased region" description="Low complexity" evidence="1">
    <location>
        <begin position="56"/>
        <end position="82"/>
    </location>
</feature>
<evidence type="ECO:0000313" key="3">
    <source>
        <dbReference type="Proteomes" id="UP001153069"/>
    </source>
</evidence>
<feature type="region of interest" description="Disordered" evidence="1">
    <location>
        <begin position="454"/>
        <end position="475"/>
    </location>
</feature>
<feature type="compositionally biased region" description="Basic and acidic residues" evidence="1">
    <location>
        <begin position="266"/>
        <end position="278"/>
    </location>
</feature>
<feature type="compositionally biased region" description="Polar residues" evidence="1">
    <location>
        <begin position="1"/>
        <end position="10"/>
    </location>
</feature>
<sequence>MAPSSGNCQPTKEVGSNRATAMSSINTHGDTPSKVWHKSAEKPLRSILIAVNRPKNSTTTNPASSSTRKPTTHSMTKPTSSSPKEKEKDEDGFLPVETLSKRRLSPSRRDSHAPATKPVNNNRFASLADEDNKENTAKEKWQATASKQLNADKQTNDRTSTRNSSKSRSPSRKNSSKHGSKSGSASNTNKNRKKNKSNNTSDSLHSTMNLQDTGATTLSSENTTDKVTTSTTIIDNDGVLPTAVTTNNKINRSPTLAELAKFPEPTSDKENYDNKENNTQKPLSNRDQLFVTDNRQCDRNTSTPDSTLEDDVLNQFASLKIAGGKETPLRNTKQEMTPAAAEVATNQEKAGNNETTRAKAVAAITNNDINLQVATRGTQKPAEPTSDDKVCHKILPKAGTTRKAKVAAMASLLKSTPQLTAATPPRTAIIHFEEPTPKTNNATRRSFTYTVAQATKETEETSKQSIPTTRPAAQL</sequence>
<protein>
    <submittedName>
        <fullName evidence="2">Uncharacterized protein</fullName>
    </submittedName>
</protein>
<keyword evidence="3" id="KW-1185">Reference proteome</keyword>